<dbReference type="EMBL" id="QKUF01000002">
    <property type="protein sequence ID" value="PZW34395.1"/>
    <property type="molecule type" value="Genomic_DNA"/>
</dbReference>
<dbReference type="Gene3D" id="2.60.120.10">
    <property type="entry name" value="Jelly Rolls"/>
    <property type="match status" value="1"/>
</dbReference>
<sequence length="162" mass="18375">MTQEKRGYMLRENEGQAYWFLNALVLTKASSGQSENAFALQVITATRGQEPPRHIHYHQDEWFYIIEGTMSIHCGDDTWHAESGAFVCMPRGVPHSFTIESEQLKMLVITSPGGPKGFDAFVQELGRPAEQLTLPEPEKPDLQRLRQIAQKYDIEILPPAAY</sequence>
<organism evidence="2 3">
    <name type="scientific">Thermosporothrix hazakensis</name>
    <dbReference type="NCBI Taxonomy" id="644383"/>
    <lineage>
        <taxon>Bacteria</taxon>
        <taxon>Bacillati</taxon>
        <taxon>Chloroflexota</taxon>
        <taxon>Ktedonobacteria</taxon>
        <taxon>Ktedonobacterales</taxon>
        <taxon>Thermosporotrichaceae</taxon>
        <taxon>Thermosporothrix</taxon>
    </lineage>
</organism>
<comment type="caution">
    <text evidence="2">The sequence shown here is derived from an EMBL/GenBank/DDBJ whole genome shotgun (WGS) entry which is preliminary data.</text>
</comment>
<evidence type="ECO:0000259" key="1">
    <source>
        <dbReference type="Pfam" id="PF07883"/>
    </source>
</evidence>
<dbReference type="AlphaFoldDB" id="A0A326UD11"/>
<dbReference type="InterPro" id="IPR013096">
    <property type="entry name" value="Cupin_2"/>
</dbReference>
<evidence type="ECO:0000313" key="2">
    <source>
        <dbReference type="EMBL" id="PZW34395.1"/>
    </source>
</evidence>
<dbReference type="InterPro" id="IPR014710">
    <property type="entry name" value="RmlC-like_jellyroll"/>
</dbReference>
<accession>A0A326UD11</accession>
<evidence type="ECO:0000313" key="3">
    <source>
        <dbReference type="Proteomes" id="UP000248806"/>
    </source>
</evidence>
<dbReference type="SUPFAM" id="SSF51182">
    <property type="entry name" value="RmlC-like cupins"/>
    <property type="match status" value="1"/>
</dbReference>
<reference evidence="2 3" key="1">
    <citation type="submission" date="2018-06" db="EMBL/GenBank/DDBJ databases">
        <title>Genomic Encyclopedia of Archaeal and Bacterial Type Strains, Phase II (KMG-II): from individual species to whole genera.</title>
        <authorList>
            <person name="Goeker M."/>
        </authorList>
    </citation>
    <scope>NUCLEOTIDE SEQUENCE [LARGE SCALE GENOMIC DNA]</scope>
    <source>
        <strain evidence="2 3">ATCC BAA-1881</strain>
    </source>
</reference>
<name>A0A326UD11_THEHA</name>
<dbReference type="InterPro" id="IPR011051">
    <property type="entry name" value="RmlC_Cupin_sf"/>
</dbReference>
<dbReference type="PANTHER" id="PTHR36440:SF1">
    <property type="entry name" value="PUTATIVE (AFU_ORTHOLOGUE AFUA_8G07350)-RELATED"/>
    <property type="match status" value="1"/>
</dbReference>
<dbReference type="PANTHER" id="PTHR36440">
    <property type="entry name" value="PUTATIVE (AFU_ORTHOLOGUE AFUA_8G07350)-RELATED"/>
    <property type="match status" value="1"/>
</dbReference>
<dbReference type="InterPro" id="IPR053146">
    <property type="entry name" value="QDO-like"/>
</dbReference>
<protein>
    <submittedName>
        <fullName evidence="2">Cupin domain-containing protein</fullName>
    </submittedName>
</protein>
<gene>
    <name evidence="2" type="ORF">EI42_01232</name>
</gene>
<dbReference type="Pfam" id="PF07883">
    <property type="entry name" value="Cupin_2"/>
    <property type="match status" value="1"/>
</dbReference>
<feature type="domain" description="Cupin type-2" evidence="1">
    <location>
        <begin position="47"/>
        <end position="109"/>
    </location>
</feature>
<proteinExistence type="predicted"/>
<keyword evidence="3" id="KW-1185">Reference proteome</keyword>
<dbReference type="Proteomes" id="UP000248806">
    <property type="component" value="Unassembled WGS sequence"/>
</dbReference>